<dbReference type="EC" id="3.4.21.4" evidence="9"/>
<keyword evidence="4" id="KW-0378">Hydrolase</keyword>
<comment type="caution">
    <text evidence="12">The sequence shown here is derived from an EMBL/GenBank/DDBJ whole genome shotgun (WGS) entry which is preliminary data.</text>
</comment>
<dbReference type="Pfam" id="PF00089">
    <property type="entry name" value="Trypsin"/>
    <property type="match status" value="1"/>
</dbReference>
<comment type="catalytic activity">
    <reaction evidence="8">
        <text>Preferential cleavage: Arg-|-Xaa, Lys-|-Xaa.</text>
        <dbReference type="EC" id="3.4.21.4"/>
    </reaction>
</comment>
<keyword evidence="6" id="KW-0865">Zymogen</keyword>
<dbReference type="SUPFAM" id="SSF50494">
    <property type="entry name" value="Trypsin-like serine proteases"/>
    <property type="match status" value="1"/>
</dbReference>
<feature type="domain" description="Peptidase S1" evidence="11">
    <location>
        <begin position="32"/>
        <end position="260"/>
    </location>
</feature>
<evidence type="ECO:0000256" key="6">
    <source>
        <dbReference type="ARBA" id="ARBA00023145"/>
    </source>
</evidence>
<feature type="chain" id="PRO_5043643494" description="trypsin" evidence="10">
    <location>
        <begin position="23"/>
        <end position="261"/>
    </location>
</feature>
<comment type="similarity">
    <text evidence="1">Belongs to the peptidase S1 family.</text>
</comment>
<name>A0AAW2GS66_9HYME</name>
<keyword evidence="2" id="KW-0645">Protease</keyword>
<dbReference type="GO" id="GO:0006508">
    <property type="term" value="P:proteolysis"/>
    <property type="evidence" value="ECO:0007669"/>
    <property type="project" value="UniProtKB-KW"/>
</dbReference>
<dbReference type="Gene3D" id="2.40.10.10">
    <property type="entry name" value="Trypsin-like serine proteases"/>
    <property type="match status" value="1"/>
</dbReference>
<evidence type="ECO:0000256" key="10">
    <source>
        <dbReference type="SAM" id="SignalP"/>
    </source>
</evidence>
<evidence type="ECO:0000256" key="7">
    <source>
        <dbReference type="ARBA" id="ARBA00023157"/>
    </source>
</evidence>
<reference evidence="12 13" key="1">
    <citation type="submission" date="2023-03" db="EMBL/GenBank/DDBJ databases">
        <title>High recombination rates correlate with genetic variation in Cardiocondyla obscurior ants.</title>
        <authorList>
            <person name="Errbii M."/>
        </authorList>
    </citation>
    <scope>NUCLEOTIDE SEQUENCE [LARGE SCALE GENOMIC DNA]</scope>
    <source>
        <strain evidence="12">Alpha-2009</strain>
        <tissue evidence="12">Whole body</tissue>
    </source>
</reference>
<dbReference type="PROSITE" id="PS50240">
    <property type="entry name" value="TRYPSIN_DOM"/>
    <property type="match status" value="1"/>
</dbReference>
<evidence type="ECO:0000256" key="8">
    <source>
        <dbReference type="ARBA" id="ARBA00036320"/>
    </source>
</evidence>
<dbReference type="InterPro" id="IPR043504">
    <property type="entry name" value="Peptidase_S1_PA_chymotrypsin"/>
</dbReference>
<keyword evidence="5" id="KW-0720">Serine protease</keyword>
<evidence type="ECO:0000313" key="12">
    <source>
        <dbReference type="EMBL" id="KAL0130120.1"/>
    </source>
</evidence>
<proteinExistence type="inferred from homology"/>
<accession>A0AAW2GS66</accession>
<dbReference type="InterPro" id="IPR050430">
    <property type="entry name" value="Peptidase_S1"/>
</dbReference>
<organism evidence="12 13">
    <name type="scientific">Cardiocondyla obscurior</name>
    <dbReference type="NCBI Taxonomy" id="286306"/>
    <lineage>
        <taxon>Eukaryota</taxon>
        <taxon>Metazoa</taxon>
        <taxon>Ecdysozoa</taxon>
        <taxon>Arthropoda</taxon>
        <taxon>Hexapoda</taxon>
        <taxon>Insecta</taxon>
        <taxon>Pterygota</taxon>
        <taxon>Neoptera</taxon>
        <taxon>Endopterygota</taxon>
        <taxon>Hymenoptera</taxon>
        <taxon>Apocrita</taxon>
        <taxon>Aculeata</taxon>
        <taxon>Formicoidea</taxon>
        <taxon>Formicidae</taxon>
        <taxon>Myrmicinae</taxon>
        <taxon>Cardiocondyla</taxon>
    </lineage>
</organism>
<dbReference type="PANTHER" id="PTHR24276:SF97">
    <property type="entry name" value="GH13245P2-RELATED"/>
    <property type="match status" value="1"/>
</dbReference>
<dbReference type="Proteomes" id="UP001430953">
    <property type="component" value="Unassembled WGS sequence"/>
</dbReference>
<sequence>MRGAVILCILYFVGFLFEDIRGNVTYMVRPKIIGGQPINIQDRPFMLSLHNMHGFLCGASILSNTWAITALHCLISYKILPIRYYVRAGSNKMDIGGSMHRVTSIRTYYDTHRSWISSLLEHDIALIRVKPPFQFSKTVQPVRLPRPIHKIPRELLICGWGYTSNEKKEDAETLMGVLVEHVPYKACINAESSYAILVKDDYHLCYGTQGKDACYGDSGGALASKRTIYGLVSFGHGCGKVPGVYVKVSYYINWIKSVINL</sequence>
<keyword evidence="13" id="KW-1185">Reference proteome</keyword>
<dbReference type="CDD" id="cd00190">
    <property type="entry name" value="Tryp_SPc"/>
    <property type="match status" value="1"/>
</dbReference>
<keyword evidence="3" id="KW-0222">Digestion</keyword>
<dbReference type="InterPro" id="IPR001314">
    <property type="entry name" value="Peptidase_S1A"/>
</dbReference>
<evidence type="ECO:0000256" key="2">
    <source>
        <dbReference type="ARBA" id="ARBA00022670"/>
    </source>
</evidence>
<dbReference type="PROSITE" id="PS00135">
    <property type="entry name" value="TRYPSIN_SER"/>
    <property type="match status" value="1"/>
</dbReference>
<evidence type="ECO:0000259" key="11">
    <source>
        <dbReference type="PROSITE" id="PS50240"/>
    </source>
</evidence>
<dbReference type="InterPro" id="IPR001254">
    <property type="entry name" value="Trypsin_dom"/>
</dbReference>
<evidence type="ECO:0000313" key="13">
    <source>
        <dbReference type="Proteomes" id="UP001430953"/>
    </source>
</evidence>
<evidence type="ECO:0000256" key="4">
    <source>
        <dbReference type="ARBA" id="ARBA00022801"/>
    </source>
</evidence>
<dbReference type="EMBL" id="JADYXP020000002">
    <property type="protein sequence ID" value="KAL0130120.1"/>
    <property type="molecule type" value="Genomic_DNA"/>
</dbReference>
<dbReference type="AlphaFoldDB" id="A0AAW2GS66"/>
<evidence type="ECO:0000256" key="5">
    <source>
        <dbReference type="ARBA" id="ARBA00022825"/>
    </source>
</evidence>
<protein>
    <recommendedName>
        <fullName evidence="9">trypsin</fullName>
        <ecNumber evidence="9">3.4.21.4</ecNumber>
    </recommendedName>
</protein>
<dbReference type="GO" id="GO:0004252">
    <property type="term" value="F:serine-type endopeptidase activity"/>
    <property type="evidence" value="ECO:0007669"/>
    <property type="project" value="UniProtKB-EC"/>
</dbReference>
<feature type="signal peptide" evidence="10">
    <location>
        <begin position="1"/>
        <end position="22"/>
    </location>
</feature>
<dbReference type="InterPro" id="IPR033116">
    <property type="entry name" value="TRYPSIN_SER"/>
</dbReference>
<keyword evidence="7" id="KW-1015">Disulfide bond</keyword>
<dbReference type="GO" id="GO:0007586">
    <property type="term" value="P:digestion"/>
    <property type="evidence" value="ECO:0007669"/>
    <property type="project" value="UniProtKB-KW"/>
</dbReference>
<dbReference type="FunFam" id="2.40.10.10:FF:000068">
    <property type="entry name" value="transmembrane protease serine 2"/>
    <property type="match status" value="1"/>
</dbReference>
<dbReference type="InterPro" id="IPR009003">
    <property type="entry name" value="Peptidase_S1_PA"/>
</dbReference>
<dbReference type="SMART" id="SM00020">
    <property type="entry name" value="Tryp_SPc"/>
    <property type="match status" value="1"/>
</dbReference>
<evidence type="ECO:0000256" key="3">
    <source>
        <dbReference type="ARBA" id="ARBA00022757"/>
    </source>
</evidence>
<dbReference type="PRINTS" id="PR00722">
    <property type="entry name" value="CHYMOTRYPSIN"/>
</dbReference>
<gene>
    <name evidence="12" type="ORF">PUN28_002010</name>
</gene>
<keyword evidence="10" id="KW-0732">Signal</keyword>
<evidence type="ECO:0000256" key="1">
    <source>
        <dbReference type="ARBA" id="ARBA00007664"/>
    </source>
</evidence>
<dbReference type="PANTHER" id="PTHR24276">
    <property type="entry name" value="POLYSERASE-RELATED"/>
    <property type="match status" value="1"/>
</dbReference>
<evidence type="ECO:0000256" key="9">
    <source>
        <dbReference type="ARBA" id="ARBA00038868"/>
    </source>
</evidence>